<sequence length="506" mass="56938">MTEIVPGNVIIQRPSILSVCKIFLKTIDSDARLVYKIELFADGMVSGADCNYTAAHSLFLLRERRRSWKNLEAVLKTHGIGSRTWNAYELVDGIFAQTINTIEDHSSRGIVFASLPSRRFEGSVLKYEDVGFTFRDFAIDPTQDLVAFLQCTYTAAVPPYGDEETLINIFLRTMSTNKPHKKANKEIMVLRLPKSVQGAVIQIVNDIVGLMMWDENNNSNLFIWNWIIGDIVVSETEMTKFNDFAFISNRAYVLAVPAPESCFKVYTFNPNDGISLRATLYPPTPLPGALVSILGIHTGPFTTPNTPPLCFRPPKPFTTASEARIYVSHFRLTSFSNHPTNEACLVVIHNKTFLKCIDASERSKQPLNLTWEKWGVEGTAWIPGRTGSNWLRYVHGERLARLHDQRSSARSCFLEIYDFGAPRGPPSWVPTEERDNVYPTRQLALNSVFAKPIEFGLPCRLTRVVETQPYSGFMIDEDRIIGIKVSLSKKGTLLAGHYDIGFAETP</sequence>
<dbReference type="AlphaFoldDB" id="A0AAV5AHQ5"/>
<organism evidence="1 2">
    <name type="scientific">Clathrus columnatus</name>
    <dbReference type="NCBI Taxonomy" id="1419009"/>
    <lineage>
        <taxon>Eukaryota</taxon>
        <taxon>Fungi</taxon>
        <taxon>Dikarya</taxon>
        <taxon>Basidiomycota</taxon>
        <taxon>Agaricomycotina</taxon>
        <taxon>Agaricomycetes</taxon>
        <taxon>Phallomycetidae</taxon>
        <taxon>Phallales</taxon>
        <taxon>Clathraceae</taxon>
        <taxon>Clathrus</taxon>
    </lineage>
</organism>
<evidence type="ECO:0000313" key="1">
    <source>
        <dbReference type="EMBL" id="GJJ14177.1"/>
    </source>
</evidence>
<dbReference type="Proteomes" id="UP001050691">
    <property type="component" value="Unassembled WGS sequence"/>
</dbReference>
<reference evidence="1" key="1">
    <citation type="submission" date="2021-10" db="EMBL/GenBank/DDBJ databases">
        <title>De novo Genome Assembly of Clathrus columnatus (Basidiomycota, Fungi) Using Illumina and Nanopore Sequence Data.</title>
        <authorList>
            <person name="Ogiso-Tanaka E."/>
            <person name="Itagaki H."/>
            <person name="Hosoya T."/>
            <person name="Hosaka K."/>
        </authorList>
    </citation>
    <scope>NUCLEOTIDE SEQUENCE</scope>
    <source>
        <strain evidence="1">MO-923</strain>
    </source>
</reference>
<keyword evidence="2" id="KW-1185">Reference proteome</keyword>
<comment type="caution">
    <text evidence="1">The sequence shown here is derived from an EMBL/GenBank/DDBJ whole genome shotgun (WGS) entry which is preliminary data.</text>
</comment>
<name>A0AAV5AHQ5_9AGAM</name>
<proteinExistence type="predicted"/>
<evidence type="ECO:0000313" key="2">
    <source>
        <dbReference type="Proteomes" id="UP001050691"/>
    </source>
</evidence>
<accession>A0AAV5AHQ5</accession>
<dbReference type="EMBL" id="BPWL01000009">
    <property type="protein sequence ID" value="GJJ14177.1"/>
    <property type="molecule type" value="Genomic_DNA"/>
</dbReference>
<protein>
    <submittedName>
        <fullName evidence="1">Uncharacterized protein</fullName>
    </submittedName>
</protein>
<gene>
    <name evidence="1" type="ORF">Clacol_008438</name>
</gene>